<dbReference type="InterPro" id="IPR016164">
    <property type="entry name" value="FAD-linked_Oxase-like_C"/>
</dbReference>
<name>A0ABW9QZ25_9ACTN</name>
<keyword evidence="5" id="KW-1185">Reference proteome</keyword>
<evidence type="ECO:0000313" key="5">
    <source>
        <dbReference type="Proteomes" id="UP000437736"/>
    </source>
</evidence>
<proteinExistence type="predicted"/>
<dbReference type="Pfam" id="PF02913">
    <property type="entry name" value="FAD-oxidase_C"/>
    <property type="match status" value="1"/>
</dbReference>
<dbReference type="EMBL" id="WJHE01001163">
    <property type="protein sequence ID" value="MST34704.1"/>
    <property type="molecule type" value="Genomic_DNA"/>
</dbReference>
<gene>
    <name evidence="4" type="ORF">GHK86_18485</name>
</gene>
<organism evidence="4 5">
    <name type="scientific">Acidiferrimicrobium australe</name>
    <dbReference type="NCBI Taxonomy" id="2664430"/>
    <lineage>
        <taxon>Bacteria</taxon>
        <taxon>Bacillati</taxon>
        <taxon>Actinomycetota</taxon>
        <taxon>Acidimicrobiia</taxon>
        <taxon>Acidimicrobiales</taxon>
        <taxon>Acidimicrobiaceae</taxon>
        <taxon>Acidiferrimicrobium</taxon>
    </lineage>
</organism>
<reference evidence="4 5" key="1">
    <citation type="submission" date="2019-11" db="EMBL/GenBank/DDBJ databases">
        <title>Acidiferrimicrobium australis gen. nov., sp. nov., an acidophilic and obligately heterotrophic, member of the Actinobacteria that catalyses dissimilatory oxido- reduction of iron isolated from metal-rich acidic water in Chile.</title>
        <authorList>
            <person name="Gonzalez D."/>
            <person name="Huber K."/>
            <person name="Hedrich S."/>
            <person name="Rojas-Villalobos C."/>
            <person name="Quatrini R."/>
            <person name="Dinamarca M.A."/>
            <person name="Schwarz A."/>
            <person name="Canales C."/>
            <person name="Nancucheo I."/>
        </authorList>
    </citation>
    <scope>NUCLEOTIDE SEQUENCE [LARGE SCALE GENOMIC DNA]</scope>
    <source>
        <strain evidence="4 5">USS-CCA1</strain>
    </source>
</reference>
<protein>
    <recommendedName>
        <fullName evidence="3">FAD-binding oxidoreductase/transferase type 4 C-terminal domain-containing protein</fullName>
    </recommendedName>
</protein>
<dbReference type="Proteomes" id="UP000437736">
    <property type="component" value="Unassembled WGS sequence"/>
</dbReference>
<sequence>TESGRHFDGLDACGLIVVDEGGPALVEATLAVVDDECRAGGAEPLDEDFAARWLEHRNEVPSLGDLAAAGIVADTVEIAASWAALPGIYTAALAAVGSLDGTLAVSAHQSHAYPDGACLYFTFAGRPEGAAAGPAAGAAGPAGAAG</sequence>
<evidence type="ECO:0000256" key="2">
    <source>
        <dbReference type="ARBA" id="ARBA00022827"/>
    </source>
</evidence>
<feature type="non-terminal residue" evidence="4">
    <location>
        <position position="146"/>
    </location>
</feature>
<evidence type="ECO:0000259" key="3">
    <source>
        <dbReference type="Pfam" id="PF02913"/>
    </source>
</evidence>
<keyword evidence="2" id="KW-0274">FAD</keyword>
<keyword evidence="1" id="KW-0285">Flavoprotein</keyword>
<evidence type="ECO:0000256" key="1">
    <source>
        <dbReference type="ARBA" id="ARBA00022630"/>
    </source>
</evidence>
<dbReference type="SUPFAM" id="SSF55103">
    <property type="entry name" value="FAD-linked oxidases, C-terminal domain"/>
    <property type="match status" value="1"/>
</dbReference>
<accession>A0ABW9QZ25</accession>
<evidence type="ECO:0000313" key="4">
    <source>
        <dbReference type="EMBL" id="MST34704.1"/>
    </source>
</evidence>
<dbReference type="Gene3D" id="3.40.462.40">
    <property type="entry name" value="FAD-linked oxidase, cap domain/gating helix"/>
    <property type="match status" value="1"/>
</dbReference>
<dbReference type="InterPro" id="IPR004113">
    <property type="entry name" value="FAD-bd_oxidored_4_C"/>
</dbReference>
<feature type="non-terminal residue" evidence="4">
    <location>
        <position position="1"/>
    </location>
</feature>
<comment type="caution">
    <text evidence="4">The sequence shown here is derived from an EMBL/GenBank/DDBJ whole genome shotgun (WGS) entry which is preliminary data.</text>
</comment>
<feature type="domain" description="FAD-binding oxidoreductase/transferase type 4 C-terminal" evidence="3">
    <location>
        <begin position="15"/>
        <end position="129"/>
    </location>
</feature>